<dbReference type="OrthoDB" id="248923at2759"/>
<comment type="similarity">
    <text evidence="1">Belongs to the protein kinase superfamily. STE Ser/Thr protein kinase family. STE20 subfamily.</text>
</comment>
<dbReference type="Pfam" id="PF00069">
    <property type="entry name" value="Pkinase"/>
    <property type="match status" value="1"/>
</dbReference>
<comment type="catalytic activity">
    <reaction evidence="8">
        <text>L-seryl-[protein] + ATP = O-phospho-L-seryl-[protein] + ADP + H(+)</text>
        <dbReference type="Rhea" id="RHEA:17989"/>
        <dbReference type="Rhea" id="RHEA-COMP:9863"/>
        <dbReference type="Rhea" id="RHEA-COMP:11604"/>
        <dbReference type="ChEBI" id="CHEBI:15378"/>
        <dbReference type="ChEBI" id="CHEBI:29999"/>
        <dbReference type="ChEBI" id="CHEBI:30616"/>
        <dbReference type="ChEBI" id="CHEBI:83421"/>
        <dbReference type="ChEBI" id="CHEBI:456216"/>
        <dbReference type="EC" id="2.7.11.1"/>
    </reaction>
</comment>
<evidence type="ECO:0000256" key="2">
    <source>
        <dbReference type="ARBA" id="ARBA00022527"/>
    </source>
</evidence>
<organism evidence="11 12">
    <name type="scientific">Giardia muris</name>
    <dbReference type="NCBI Taxonomy" id="5742"/>
    <lineage>
        <taxon>Eukaryota</taxon>
        <taxon>Metamonada</taxon>
        <taxon>Diplomonadida</taxon>
        <taxon>Hexamitidae</taxon>
        <taxon>Giardiinae</taxon>
        <taxon>Giardia</taxon>
    </lineage>
</organism>
<evidence type="ECO:0000313" key="11">
    <source>
        <dbReference type="EMBL" id="TNJ27911.1"/>
    </source>
</evidence>
<dbReference type="GO" id="GO:0005737">
    <property type="term" value="C:cytoplasm"/>
    <property type="evidence" value="ECO:0007669"/>
    <property type="project" value="TreeGrafter"/>
</dbReference>
<feature type="coiled-coil region" evidence="9">
    <location>
        <begin position="366"/>
        <end position="400"/>
    </location>
</feature>
<reference evidence="11 12" key="1">
    <citation type="submission" date="2019-05" db="EMBL/GenBank/DDBJ databases">
        <title>The compact genome of Giardia muris reveals important steps in the evolution of intestinal protozoan parasites.</title>
        <authorList>
            <person name="Xu F."/>
            <person name="Jimenez-Gonzalez A."/>
            <person name="Einarsson E."/>
            <person name="Astvaldsson A."/>
            <person name="Peirasmaki D."/>
            <person name="Eckmann L."/>
            <person name="Andersson J.O."/>
            <person name="Svard S.G."/>
            <person name="Jerlstrom-Hultqvist J."/>
        </authorList>
    </citation>
    <scope>NUCLEOTIDE SEQUENCE [LARGE SCALE GENOMIC DNA]</scope>
    <source>
        <strain evidence="11 12">Roberts-Thomson</strain>
    </source>
</reference>
<keyword evidence="3" id="KW-0808">Transferase</keyword>
<evidence type="ECO:0000256" key="8">
    <source>
        <dbReference type="ARBA" id="ARBA00048679"/>
    </source>
</evidence>
<keyword evidence="2" id="KW-0723">Serine/threonine-protein kinase</keyword>
<dbReference type="GO" id="GO:0005524">
    <property type="term" value="F:ATP binding"/>
    <property type="evidence" value="ECO:0007669"/>
    <property type="project" value="UniProtKB-KW"/>
</dbReference>
<dbReference type="Gene3D" id="1.10.510.10">
    <property type="entry name" value="Transferase(Phosphotransferase) domain 1"/>
    <property type="match status" value="1"/>
</dbReference>
<comment type="catalytic activity">
    <reaction evidence="7">
        <text>L-threonyl-[protein] + ATP = O-phospho-L-threonyl-[protein] + ADP + H(+)</text>
        <dbReference type="Rhea" id="RHEA:46608"/>
        <dbReference type="Rhea" id="RHEA-COMP:11060"/>
        <dbReference type="Rhea" id="RHEA-COMP:11605"/>
        <dbReference type="ChEBI" id="CHEBI:15378"/>
        <dbReference type="ChEBI" id="CHEBI:30013"/>
        <dbReference type="ChEBI" id="CHEBI:30616"/>
        <dbReference type="ChEBI" id="CHEBI:61977"/>
        <dbReference type="ChEBI" id="CHEBI:456216"/>
        <dbReference type="EC" id="2.7.11.1"/>
    </reaction>
</comment>
<dbReference type="SUPFAM" id="SSF56112">
    <property type="entry name" value="Protein kinase-like (PK-like)"/>
    <property type="match status" value="1"/>
</dbReference>
<feature type="domain" description="Protein kinase" evidence="10">
    <location>
        <begin position="11"/>
        <end position="271"/>
    </location>
</feature>
<dbReference type="PROSITE" id="PS50011">
    <property type="entry name" value="PROTEIN_KINASE_DOM"/>
    <property type="match status" value="1"/>
</dbReference>
<sequence length="407" mass="45097">MASFKPIANRYRTTQVLGRGAAGVVFKSEYTDPDTGQVRLCALKQLNLDRKNAHIAGIQAECKTLAQCHHPNIAEYHCSFVHRNSLWLVMSVMASNIQGVIRRVQPNGVDENIAMSVAHDILSALAYLEANNQIHRDVKTANILIKEDGTAVLADFGVAGVIMDGVDPAERHTFVGSPLYMAPEIIKNQSQTPKVDIWSLGICLIELVEGSPPYKNMDAVSVIKMIAEHDPPSLNNPSKYGKPFQELISRCLVKDPRDRASASDLLKRIKFPSKHQPGAIKTLLDQYFQKRQGGVSDNITDTEQERLVSEANACLQGANEVPQNDDTWDFHTSRMEVQEYARQAMELEGGGTGQSNTCQTEPEDPLNIAISSVEALVAEVQRLRKENADLKAANDKLIRRIRVFSKE</sequence>
<dbReference type="InterPro" id="IPR000719">
    <property type="entry name" value="Prot_kinase_dom"/>
</dbReference>
<keyword evidence="12" id="KW-1185">Reference proteome</keyword>
<dbReference type="VEuPathDB" id="GiardiaDB:GMRT_16098"/>
<dbReference type="SMART" id="SM00220">
    <property type="entry name" value="S_TKc"/>
    <property type="match status" value="1"/>
</dbReference>
<dbReference type="GO" id="GO:0004674">
    <property type="term" value="F:protein serine/threonine kinase activity"/>
    <property type="evidence" value="ECO:0007669"/>
    <property type="project" value="UniProtKB-KW"/>
</dbReference>
<dbReference type="Gene3D" id="3.30.200.20">
    <property type="entry name" value="Phosphorylase Kinase, domain 1"/>
    <property type="match status" value="1"/>
</dbReference>
<dbReference type="Proteomes" id="UP000315496">
    <property type="component" value="Chromosome 3"/>
</dbReference>
<accession>A0A4Z1T629</accession>
<evidence type="ECO:0000256" key="3">
    <source>
        <dbReference type="ARBA" id="ARBA00022679"/>
    </source>
</evidence>
<comment type="caution">
    <text evidence="11">The sequence shown here is derived from an EMBL/GenBank/DDBJ whole genome shotgun (WGS) entry which is preliminary data.</text>
</comment>
<proteinExistence type="inferred from homology"/>
<dbReference type="InterPro" id="IPR011009">
    <property type="entry name" value="Kinase-like_dom_sf"/>
</dbReference>
<dbReference type="EMBL" id="VDLU01000003">
    <property type="protein sequence ID" value="TNJ27911.1"/>
    <property type="molecule type" value="Genomic_DNA"/>
</dbReference>
<evidence type="ECO:0000256" key="6">
    <source>
        <dbReference type="ARBA" id="ARBA00022840"/>
    </source>
</evidence>
<dbReference type="AlphaFoldDB" id="A0A4Z1T629"/>
<evidence type="ECO:0000313" key="12">
    <source>
        <dbReference type="Proteomes" id="UP000315496"/>
    </source>
</evidence>
<dbReference type="PANTHER" id="PTHR48012">
    <property type="entry name" value="STERILE20-LIKE KINASE, ISOFORM B-RELATED"/>
    <property type="match status" value="1"/>
</dbReference>
<gene>
    <name evidence="11" type="ORF">GMRT_16098</name>
</gene>
<keyword evidence="6" id="KW-0067">ATP-binding</keyword>
<evidence type="ECO:0000256" key="1">
    <source>
        <dbReference type="ARBA" id="ARBA00008874"/>
    </source>
</evidence>
<keyword evidence="9" id="KW-0175">Coiled coil</keyword>
<keyword evidence="5 11" id="KW-0418">Kinase</keyword>
<evidence type="ECO:0000256" key="4">
    <source>
        <dbReference type="ARBA" id="ARBA00022741"/>
    </source>
</evidence>
<evidence type="ECO:0000259" key="10">
    <source>
        <dbReference type="PROSITE" id="PS50011"/>
    </source>
</evidence>
<evidence type="ECO:0000256" key="5">
    <source>
        <dbReference type="ARBA" id="ARBA00022777"/>
    </source>
</evidence>
<name>A0A4Z1T629_GIAMU</name>
<evidence type="ECO:0000256" key="7">
    <source>
        <dbReference type="ARBA" id="ARBA00047899"/>
    </source>
</evidence>
<evidence type="ECO:0000256" key="9">
    <source>
        <dbReference type="SAM" id="Coils"/>
    </source>
</evidence>
<protein>
    <submittedName>
        <fullName evidence="11">Kinase, STE STE20</fullName>
    </submittedName>
</protein>
<keyword evidence="4" id="KW-0547">Nucleotide-binding</keyword>
<dbReference type="PANTHER" id="PTHR48012:SF10">
    <property type="entry name" value="FI20177P1"/>
    <property type="match status" value="1"/>
</dbReference>
<dbReference type="InterPro" id="IPR050629">
    <property type="entry name" value="STE20/SPS1-PAK"/>
</dbReference>